<dbReference type="Pfam" id="PF13238">
    <property type="entry name" value="AAA_18"/>
    <property type="match status" value="1"/>
</dbReference>
<dbReference type="GO" id="GO:0016301">
    <property type="term" value="F:kinase activity"/>
    <property type="evidence" value="ECO:0007669"/>
    <property type="project" value="UniProtKB-KW"/>
</dbReference>
<dbReference type="InterPro" id="IPR027417">
    <property type="entry name" value="P-loop_NTPase"/>
</dbReference>
<dbReference type="AlphaFoldDB" id="A0A7W5P7B1"/>
<proteinExistence type="predicted"/>
<evidence type="ECO:0000313" key="1">
    <source>
        <dbReference type="EMBL" id="MBB3327323.1"/>
    </source>
</evidence>
<accession>A0A7W5P7B1</accession>
<protein>
    <submittedName>
        <fullName evidence="1">Adenylylsulfate kinase-like enzyme</fullName>
    </submittedName>
</protein>
<evidence type="ECO:0000313" key="2">
    <source>
        <dbReference type="Proteomes" id="UP000565572"/>
    </source>
</evidence>
<keyword evidence="1" id="KW-0808">Transferase</keyword>
<gene>
    <name evidence="1" type="ORF">FHX39_002267</name>
</gene>
<sequence>MLSRPAAYDVVLLSGTVGAGKTTTAAALSDLERTEGRRHAVVDLDQVRLLQPAPSGDPFAHEVELANLRDLARNYRAAGAERLVLAGVVEDAREVPRYVAALCGSRLLLCRLTVDLEVVRARLQARHHDDAAALAWHLERTVELTAILDADPFEDVRINTTDRSPQSVAHDVRRAAGWEA</sequence>
<dbReference type="Proteomes" id="UP000565572">
    <property type="component" value="Unassembled WGS sequence"/>
</dbReference>
<dbReference type="SUPFAM" id="SSF52540">
    <property type="entry name" value="P-loop containing nucleoside triphosphate hydrolases"/>
    <property type="match status" value="1"/>
</dbReference>
<keyword evidence="1" id="KW-0418">Kinase</keyword>
<comment type="caution">
    <text evidence="1">The sequence shown here is derived from an EMBL/GenBank/DDBJ whole genome shotgun (WGS) entry which is preliminary data.</text>
</comment>
<reference evidence="1 2" key="1">
    <citation type="submission" date="2020-08" db="EMBL/GenBank/DDBJ databases">
        <title>Sequencing the genomes of 1000 actinobacteria strains.</title>
        <authorList>
            <person name="Klenk H.-P."/>
        </authorList>
    </citation>
    <scope>NUCLEOTIDE SEQUENCE [LARGE SCALE GENOMIC DNA]</scope>
    <source>
        <strain evidence="1 2">DSM 11053</strain>
    </source>
</reference>
<dbReference type="EMBL" id="JACHZG010000001">
    <property type="protein sequence ID" value="MBB3327323.1"/>
    <property type="molecule type" value="Genomic_DNA"/>
</dbReference>
<organism evidence="1 2">
    <name type="scientific">Microlunatus antarcticus</name>
    <dbReference type="NCBI Taxonomy" id="53388"/>
    <lineage>
        <taxon>Bacteria</taxon>
        <taxon>Bacillati</taxon>
        <taxon>Actinomycetota</taxon>
        <taxon>Actinomycetes</taxon>
        <taxon>Propionibacteriales</taxon>
        <taxon>Propionibacteriaceae</taxon>
        <taxon>Microlunatus</taxon>
    </lineage>
</organism>
<keyword evidence="2" id="KW-1185">Reference proteome</keyword>
<dbReference type="RefSeq" id="WP_198423362.1">
    <property type="nucleotide sequence ID" value="NZ_JACHZG010000001.1"/>
</dbReference>
<dbReference type="Gene3D" id="3.40.50.300">
    <property type="entry name" value="P-loop containing nucleotide triphosphate hydrolases"/>
    <property type="match status" value="1"/>
</dbReference>
<name>A0A7W5P7B1_9ACTN</name>